<reference evidence="2 3" key="1">
    <citation type="submission" date="2020-03" db="EMBL/GenBank/DDBJ databases">
        <authorList>
            <person name="Sun Q."/>
        </authorList>
    </citation>
    <scope>NUCLEOTIDE SEQUENCE [LARGE SCALE GENOMIC DNA]</scope>
    <source>
        <strain evidence="2 3">JC162</strain>
    </source>
</reference>
<dbReference type="Proteomes" id="UP000548582">
    <property type="component" value="Unassembled WGS sequence"/>
</dbReference>
<evidence type="ECO:0000313" key="3">
    <source>
        <dbReference type="Proteomes" id="UP000548582"/>
    </source>
</evidence>
<comment type="caution">
    <text evidence="2">The sequence shown here is derived from an EMBL/GenBank/DDBJ whole genome shotgun (WGS) entry which is preliminary data.</text>
</comment>
<accession>A0A848E8G6</accession>
<dbReference type="RefSeq" id="WP_170052624.1">
    <property type="nucleotide sequence ID" value="NZ_JABBKX010000001.1"/>
</dbReference>
<feature type="compositionally biased region" description="Basic and acidic residues" evidence="1">
    <location>
        <begin position="8"/>
        <end position="24"/>
    </location>
</feature>
<gene>
    <name evidence="2" type="ORF">GWK16_03930</name>
</gene>
<sequence length="58" mass="6548">MANIESPRPAREAARIAPPEKRPVQEPPTGRALWPTFMRRTLEEEQVRAGGQQVRRAG</sequence>
<feature type="region of interest" description="Disordered" evidence="1">
    <location>
        <begin position="1"/>
        <end position="32"/>
    </location>
</feature>
<proteinExistence type="predicted"/>
<dbReference type="AlphaFoldDB" id="A0A848E8G6"/>
<protein>
    <submittedName>
        <fullName evidence="2">Uncharacterized protein</fullName>
    </submittedName>
</protein>
<name>A0A848E8G6_9PROT</name>
<evidence type="ECO:0000313" key="2">
    <source>
        <dbReference type="EMBL" id="NMJ40376.1"/>
    </source>
</evidence>
<dbReference type="EMBL" id="JABBKX010000001">
    <property type="protein sequence ID" value="NMJ40376.1"/>
    <property type="molecule type" value="Genomic_DNA"/>
</dbReference>
<organism evidence="2 3">
    <name type="scientific">Neoroseomonas marina</name>
    <dbReference type="NCBI Taxonomy" id="1232220"/>
    <lineage>
        <taxon>Bacteria</taxon>
        <taxon>Pseudomonadati</taxon>
        <taxon>Pseudomonadota</taxon>
        <taxon>Alphaproteobacteria</taxon>
        <taxon>Acetobacterales</taxon>
        <taxon>Acetobacteraceae</taxon>
        <taxon>Neoroseomonas</taxon>
    </lineage>
</organism>
<keyword evidence="3" id="KW-1185">Reference proteome</keyword>
<evidence type="ECO:0000256" key="1">
    <source>
        <dbReference type="SAM" id="MobiDB-lite"/>
    </source>
</evidence>